<comment type="caution">
    <text evidence="1">The sequence shown here is derived from an EMBL/GenBank/DDBJ whole genome shotgun (WGS) entry which is preliminary data.</text>
</comment>
<protein>
    <submittedName>
        <fullName evidence="1">Uncharacterized protein</fullName>
    </submittedName>
</protein>
<dbReference type="EMBL" id="MU277189">
    <property type="protein sequence ID" value="KAI0067928.1"/>
    <property type="molecule type" value="Genomic_DNA"/>
</dbReference>
<proteinExistence type="predicted"/>
<keyword evidence="2" id="KW-1185">Reference proteome</keyword>
<accession>A0ACB8THN2</accession>
<sequence>MSTALEIQRYLKPADIEQSQTRALEVLNRYHTVSQDISSLAEASSQAQSQRDALAHALSESQANLTSLISQVRASLASHLHTAQELSLLRHSLTDELSSLTSELVSTLQSDGGSTLLEDIETMHRNLKEQESIKVYVQIIHRALQLSEDAVREVQSTRPISVSVYQSLQTFVSSVSGACSKVSEVTGQSDANLRILSFLEEYFPPPQLLATSEKLRWPLPVATDKVENEDMQAFARAFRDLLTFQEIGEPLHAQEVKNPEKSGLYAIQALIQPIHQRFKYHFEGTRQTNRLDKPEWYFTHILNVSHEHRSFMERVVQSLLSPTKYHDIDAWREFTYNLFPLLSRHLKRSIPAVLPHPPLLAHTIYQSLAFDVSLRDDGFTLSGTIAGRSSESKEWEGISAVVLGRRDWFDTWMEGEKTFALDQYHEIISAQDAWTIVDDESDLDDSRPTDRDTRPTVSARQLKALVEQVTDRYSPLPEFGQRTRFLITVQLPLLESYHGRISSSLDAFESLSSVFVRAVPGALGSATGEGRDRGHLTSGVEGVERLCKALVSAKFMASAMEGWGEDLFFLELWAEINHKASLRARAETHPSLPDPKAVTTDAPDGTIFEELVLQYNKLVSRAEDMIVQQVSGEVEGALKPYFSNQATPRLTQSDLAISPALLPALSILSSHLAFLRRTLPRRNVTSIYRRVATQLSAHILQRAILYRRPHEVSATDGQLLHGECELWVQTCRQALGTGAGGRIEAPWRRLLEAGHIVGADGDRWDRILDTSFGTLGEAQWAEEMESLVGGSELSREEVCMAARTRADCDR</sequence>
<name>A0ACB8THN2_9AGAM</name>
<reference evidence="1" key="2">
    <citation type="journal article" date="2022" name="New Phytol.">
        <title>Evolutionary transition to the ectomycorrhizal habit in the genomes of a hyperdiverse lineage of mushroom-forming fungi.</title>
        <authorList>
            <person name="Looney B."/>
            <person name="Miyauchi S."/>
            <person name="Morin E."/>
            <person name="Drula E."/>
            <person name="Courty P.E."/>
            <person name="Kohler A."/>
            <person name="Kuo A."/>
            <person name="LaButti K."/>
            <person name="Pangilinan J."/>
            <person name="Lipzen A."/>
            <person name="Riley R."/>
            <person name="Andreopoulos W."/>
            <person name="He G."/>
            <person name="Johnson J."/>
            <person name="Nolan M."/>
            <person name="Tritt A."/>
            <person name="Barry K.W."/>
            <person name="Grigoriev I.V."/>
            <person name="Nagy L.G."/>
            <person name="Hibbett D."/>
            <person name="Henrissat B."/>
            <person name="Matheny P.B."/>
            <person name="Labbe J."/>
            <person name="Martin F.M."/>
        </authorList>
    </citation>
    <scope>NUCLEOTIDE SEQUENCE</scope>
    <source>
        <strain evidence="1">HHB10654</strain>
    </source>
</reference>
<organism evidence="1 2">
    <name type="scientific">Artomyces pyxidatus</name>
    <dbReference type="NCBI Taxonomy" id="48021"/>
    <lineage>
        <taxon>Eukaryota</taxon>
        <taxon>Fungi</taxon>
        <taxon>Dikarya</taxon>
        <taxon>Basidiomycota</taxon>
        <taxon>Agaricomycotina</taxon>
        <taxon>Agaricomycetes</taxon>
        <taxon>Russulales</taxon>
        <taxon>Auriscalpiaceae</taxon>
        <taxon>Artomyces</taxon>
    </lineage>
</organism>
<evidence type="ECO:0000313" key="1">
    <source>
        <dbReference type="EMBL" id="KAI0067928.1"/>
    </source>
</evidence>
<evidence type="ECO:0000313" key="2">
    <source>
        <dbReference type="Proteomes" id="UP000814140"/>
    </source>
</evidence>
<dbReference type="Proteomes" id="UP000814140">
    <property type="component" value="Unassembled WGS sequence"/>
</dbReference>
<reference evidence="1" key="1">
    <citation type="submission" date="2021-03" db="EMBL/GenBank/DDBJ databases">
        <authorList>
            <consortium name="DOE Joint Genome Institute"/>
            <person name="Ahrendt S."/>
            <person name="Looney B.P."/>
            <person name="Miyauchi S."/>
            <person name="Morin E."/>
            <person name="Drula E."/>
            <person name="Courty P.E."/>
            <person name="Chicoki N."/>
            <person name="Fauchery L."/>
            <person name="Kohler A."/>
            <person name="Kuo A."/>
            <person name="Labutti K."/>
            <person name="Pangilinan J."/>
            <person name="Lipzen A."/>
            <person name="Riley R."/>
            <person name="Andreopoulos W."/>
            <person name="He G."/>
            <person name="Johnson J."/>
            <person name="Barry K.W."/>
            <person name="Grigoriev I.V."/>
            <person name="Nagy L."/>
            <person name="Hibbett D."/>
            <person name="Henrissat B."/>
            <person name="Matheny P.B."/>
            <person name="Labbe J."/>
            <person name="Martin F."/>
        </authorList>
    </citation>
    <scope>NUCLEOTIDE SEQUENCE</scope>
    <source>
        <strain evidence="1">HHB10654</strain>
    </source>
</reference>
<gene>
    <name evidence="1" type="ORF">BV25DRAFT_1867678</name>
</gene>